<dbReference type="Pfam" id="PF00326">
    <property type="entry name" value="Peptidase_S9"/>
    <property type="match status" value="1"/>
</dbReference>
<proteinExistence type="predicted"/>
<name>B1ZMG7_OPITP</name>
<dbReference type="Gene3D" id="3.40.50.1820">
    <property type="entry name" value="alpha/beta hydrolase"/>
    <property type="match status" value="1"/>
</dbReference>
<organism evidence="3 4">
    <name type="scientific">Opitutus terrae (strain DSM 11246 / JCM 15787 / PB90-1)</name>
    <dbReference type="NCBI Taxonomy" id="452637"/>
    <lineage>
        <taxon>Bacteria</taxon>
        <taxon>Pseudomonadati</taxon>
        <taxon>Verrucomicrobiota</taxon>
        <taxon>Opitutia</taxon>
        <taxon>Opitutales</taxon>
        <taxon>Opitutaceae</taxon>
        <taxon>Opitutus</taxon>
    </lineage>
</organism>
<feature type="domain" description="Peptidase S9 prolyl oligopeptidase catalytic" evidence="2">
    <location>
        <begin position="443"/>
        <end position="656"/>
    </location>
</feature>
<dbReference type="PANTHER" id="PTHR42776:SF27">
    <property type="entry name" value="DIPEPTIDYL PEPTIDASE FAMILY MEMBER 6"/>
    <property type="match status" value="1"/>
</dbReference>
<dbReference type="PANTHER" id="PTHR42776">
    <property type="entry name" value="SERINE PEPTIDASE S9 FAMILY MEMBER"/>
    <property type="match status" value="1"/>
</dbReference>
<evidence type="ECO:0000313" key="3">
    <source>
        <dbReference type="EMBL" id="ACB73420.1"/>
    </source>
</evidence>
<accession>B1ZMG7</accession>
<dbReference type="Proteomes" id="UP000007013">
    <property type="component" value="Chromosome"/>
</dbReference>
<dbReference type="HOGENOM" id="CLU_008615_3_1_0"/>
<dbReference type="InterPro" id="IPR029058">
    <property type="entry name" value="AB_hydrolase_fold"/>
</dbReference>
<keyword evidence="1" id="KW-0378">Hydrolase</keyword>
<reference evidence="3 4" key="1">
    <citation type="journal article" date="2011" name="J. Bacteriol.">
        <title>Genome sequence of the verrucomicrobium Opitutus terrae PB90-1, an abundant inhabitant of rice paddy soil ecosystems.</title>
        <authorList>
            <person name="van Passel M.W."/>
            <person name="Kant R."/>
            <person name="Palva A."/>
            <person name="Copeland A."/>
            <person name="Lucas S."/>
            <person name="Lapidus A."/>
            <person name="Glavina del Rio T."/>
            <person name="Pitluck S."/>
            <person name="Goltsman E."/>
            <person name="Clum A."/>
            <person name="Sun H."/>
            <person name="Schmutz J."/>
            <person name="Larimer F.W."/>
            <person name="Land M.L."/>
            <person name="Hauser L."/>
            <person name="Kyrpides N."/>
            <person name="Mikhailova N."/>
            <person name="Richardson P.P."/>
            <person name="Janssen P.H."/>
            <person name="de Vos W.M."/>
            <person name="Smidt H."/>
        </authorList>
    </citation>
    <scope>NUCLEOTIDE SEQUENCE [LARGE SCALE GENOMIC DNA]</scope>
    <source>
        <strain evidence="4">DSM 11246 / JCM 15787 / PB90-1</strain>
    </source>
</reference>
<dbReference type="eggNOG" id="COG1506">
    <property type="taxonomic scope" value="Bacteria"/>
</dbReference>
<dbReference type="EMBL" id="CP001032">
    <property type="protein sequence ID" value="ACB73420.1"/>
    <property type="molecule type" value="Genomic_DNA"/>
</dbReference>
<evidence type="ECO:0000256" key="1">
    <source>
        <dbReference type="ARBA" id="ARBA00022801"/>
    </source>
</evidence>
<gene>
    <name evidence="3" type="ordered locus">Oter_0129</name>
</gene>
<dbReference type="GO" id="GO:0006508">
    <property type="term" value="P:proteolysis"/>
    <property type="evidence" value="ECO:0007669"/>
    <property type="project" value="InterPro"/>
</dbReference>
<evidence type="ECO:0000313" key="4">
    <source>
        <dbReference type="Proteomes" id="UP000007013"/>
    </source>
</evidence>
<dbReference type="InterPro" id="IPR001375">
    <property type="entry name" value="Peptidase_S9_cat"/>
</dbReference>
<dbReference type="AlphaFoldDB" id="B1ZMG7"/>
<dbReference type="KEGG" id="ote:Oter_0129"/>
<dbReference type="SUPFAM" id="SSF53474">
    <property type="entry name" value="alpha/beta-Hydrolases"/>
    <property type="match status" value="1"/>
</dbReference>
<evidence type="ECO:0000259" key="2">
    <source>
        <dbReference type="Pfam" id="PF00326"/>
    </source>
</evidence>
<sequence>MLASAAVAFGAREKIDLERVTPVPATEEIPIMDFFRPRLLQAPALNPSGTHIAALVTVGRDRHDLLVTELETKTIEVVHGFGDKDIYYFNWLNDTRLIYLIASEKLYGMGMLAGNVGQLKDSYPLLQYCGARLVSIPERNRLRPLVWMSSDLEDGRDLGVGEINTDLRTGTLVNLRSARTEWSDVVQTRDNNDRHVMKHYGVPKGGMGSGYMADRDGELAFAFTFADGYQTMHRLNGDSWEKCPVDLDQIEIVGSGEKPGEIVVLAPREEGKPRALRFMDAGTGTLGETLVQDKAYDFDGWVFRDRRSRRIVGAMYDRGGPTTMWFDEGYRAIQKMLEARFPGVVVRIRDVDNSGRLLVETLSDRQPAIYHWVNLEQRTVGLIKNSAPWIDPARMQPMNVMAFKARDGVKLDAYVTLPAGASKTNRVPLIVLPHGGPWVRDAWGFNSEVQYLASRGYAVLQPNYRGSPGYDWRFPEEDKYDFLKMHHDVTDATKAVLATGLIDPERIAIMGGSFGAYLALCGVVHEPALYRCAVTIAGVFDWEQVLKDAKYDQYTSGRYAYMKRRLGDPKKQQEKFDAISPARHVENIKVPVFVSHGKDDPVASVGESKRLIDELEKHHVPHEVLLISGEGHGMGHLKNQVELYSRVEAFLAKNLGPRTAAAATP</sequence>
<dbReference type="GO" id="GO:0004252">
    <property type="term" value="F:serine-type endopeptidase activity"/>
    <property type="evidence" value="ECO:0007669"/>
    <property type="project" value="TreeGrafter"/>
</dbReference>
<keyword evidence="4" id="KW-1185">Reference proteome</keyword>
<dbReference type="STRING" id="452637.Oter_0129"/>
<protein>
    <submittedName>
        <fullName evidence="3">Peptidase S9 prolyl oligopeptidase active site domain protein</fullName>
    </submittedName>
</protein>